<dbReference type="RefSeq" id="WP_345256628.1">
    <property type="nucleotide sequence ID" value="NZ_BAABGY010000008.1"/>
</dbReference>
<dbReference type="PANTHER" id="PTHR14969">
    <property type="entry name" value="SPHINGOSINE-1-PHOSPHATE PHOSPHOHYDROLASE"/>
    <property type="match status" value="1"/>
</dbReference>
<dbReference type="CDD" id="cd03394">
    <property type="entry name" value="PAP2_like_5"/>
    <property type="match status" value="1"/>
</dbReference>
<feature type="chain" id="PRO_5045471975" description="Phosphatidic acid phosphatase type 2/haloperoxidase domain-containing protein" evidence="1">
    <location>
        <begin position="28"/>
        <end position="314"/>
    </location>
</feature>
<dbReference type="Pfam" id="PF01569">
    <property type="entry name" value="PAP2"/>
    <property type="match status" value="1"/>
</dbReference>
<feature type="domain" description="Phosphatidic acid phosphatase type 2/haloperoxidase" evidence="2">
    <location>
        <begin position="150"/>
        <end position="275"/>
    </location>
</feature>
<comment type="caution">
    <text evidence="3">The sequence shown here is derived from an EMBL/GenBank/DDBJ whole genome shotgun (WGS) entry which is preliminary data.</text>
</comment>
<dbReference type="PANTHER" id="PTHR14969:SF13">
    <property type="entry name" value="AT30094P"/>
    <property type="match status" value="1"/>
</dbReference>
<dbReference type="SMART" id="SM00014">
    <property type="entry name" value="acidPPc"/>
    <property type="match status" value="1"/>
</dbReference>
<dbReference type="EMBL" id="BAABGY010000008">
    <property type="protein sequence ID" value="GAA4335669.1"/>
    <property type="molecule type" value="Genomic_DNA"/>
</dbReference>
<feature type="signal peptide" evidence="1">
    <location>
        <begin position="1"/>
        <end position="27"/>
    </location>
</feature>
<accession>A0ABP8H827</accession>
<sequence>MPPQKFPTLQRPFFLLLGCLSLGVTQAQPPADSSVLRDSLVSSPGIVRLTPRAYGGLLLRNMRDAFTKPFHMSRRDWGNAGKFALAAGALAFADLPVQRAAVRWRNRSGTLRTLSAQVTEFGGDYEGMVIGGIGVYGFLAKKPRMQTAALLATQSYLTGSALFAVLKKLTGRQRPYITDPNTQEVSPRFFGPFYKTPPNPGGGSTNSAFPSGHTTVSFAAATVFAEMYPDRKWVPVLSYSVATLVGLSRITENRHWATDVLAGAALGYLTGRLTVRNYKRYAASQAGAGVRSRTSFRLSYAYGQVLPGLVHTFR</sequence>
<evidence type="ECO:0000259" key="2">
    <source>
        <dbReference type="SMART" id="SM00014"/>
    </source>
</evidence>
<keyword evidence="1" id="KW-0732">Signal</keyword>
<evidence type="ECO:0000256" key="1">
    <source>
        <dbReference type="SAM" id="SignalP"/>
    </source>
</evidence>
<dbReference type="InterPro" id="IPR000326">
    <property type="entry name" value="PAP2/HPO"/>
</dbReference>
<dbReference type="SUPFAM" id="SSF48317">
    <property type="entry name" value="Acid phosphatase/Vanadium-dependent haloperoxidase"/>
    <property type="match status" value="1"/>
</dbReference>
<dbReference type="Proteomes" id="UP001501725">
    <property type="component" value="Unassembled WGS sequence"/>
</dbReference>
<dbReference type="InterPro" id="IPR036938">
    <property type="entry name" value="PAP2/HPO_sf"/>
</dbReference>
<gene>
    <name evidence="3" type="ORF">GCM10023184_30640</name>
</gene>
<protein>
    <recommendedName>
        <fullName evidence="2">Phosphatidic acid phosphatase type 2/haloperoxidase domain-containing protein</fullName>
    </recommendedName>
</protein>
<keyword evidence="4" id="KW-1185">Reference proteome</keyword>
<name>A0ABP8H827_9BACT</name>
<evidence type="ECO:0000313" key="4">
    <source>
        <dbReference type="Proteomes" id="UP001501725"/>
    </source>
</evidence>
<proteinExistence type="predicted"/>
<evidence type="ECO:0000313" key="3">
    <source>
        <dbReference type="EMBL" id="GAA4335669.1"/>
    </source>
</evidence>
<reference evidence="4" key="1">
    <citation type="journal article" date="2019" name="Int. J. Syst. Evol. Microbiol.">
        <title>The Global Catalogue of Microorganisms (GCM) 10K type strain sequencing project: providing services to taxonomists for standard genome sequencing and annotation.</title>
        <authorList>
            <consortium name="The Broad Institute Genomics Platform"/>
            <consortium name="The Broad Institute Genome Sequencing Center for Infectious Disease"/>
            <person name="Wu L."/>
            <person name="Ma J."/>
        </authorList>
    </citation>
    <scope>NUCLEOTIDE SEQUENCE [LARGE SCALE GENOMIC DNA]</scope>
    <source>
        <strain evidence="4">JCM 17919</strain>
    </source>
</reference>
<dbReference type="Gene3D" id="1.20.144.10">
    <property type="entry name" value="Phosphatidic acid phosphatase type 2/haloperoxidase"/>
    <property type="match status" value="1"/>
</dbReference>
<organism evidence="3 4">
    <name type="scientific">Flaviaesturariibacter amylovorans</name>
    <dbReference type="NCBI Taxonomy" id="1084520"/>
    <lineage>
        <taxon>Bacteria</taxon>
        <taxon>Pseudomonadati</taxon>
        <taxon>Bacteroidota</taxon>
        <taxon>Chitinophagia</taxon>
        <taxon>Chitinophagales</taxon>
        <taxon>Chitinophagaceae</taxon>
        <taxon>Flaviaestuariibacter</taxon>
    </lineage>
</organism>